<proteinExistence type="predicted"/>
<name>A0A382HP10_9ZZZZ</name>
<dbReference type="AlphaFoldDB" id="A0A382HP10"/>
<dbReference type="EMBL" id="UINC01062379">
    <property type="protein sequence ID" value="SVB88949.1"/>
    <property type="molecule type" value="Genomic_DNA"/>
</dbReference>
<sequence>MTPETIKKWWKSGRTLPVEVAAQYPFEPIQVANDTGVNVLVDMSHRCDFFLLWNLGEQLHQRGIRSAGSHATLDTLLTPGSPCRV</sequence>
<evidence type="ECO:0000313" key="1">
    <source>
        <dbReference type="EMBL" id="SVB88949.1"/>
    </source>
</evidence>
<feature type="non-terminal residue" evidence="1">
    <location>
        <position position="85"/>
    </location>
</feature>
<accession>A0A382HP10</accession>
<organism evidence="1">
    <name type="scientific">marine metagenome</name>
    <dbReference type="NCBI Taxonomy" id="408172"/>
    <lineage>
        <taxon>unclassified sequences</taxon>
        <taxon>metagenomes</taxon>
        <taxon>ecological metagenomes</taxon>
    </lineage>
</organism>
<reference evidence="1" key="1">
    <citation type="submission" date="2018-05" db="EMBL/GenBank/DDBJ databases">
        <authorList>
            <person name="Lanie J.A."/>
            <person name="Ng W.-L."/>
            <person name="Kazmierczak K.M."/>
            <person name="Andrzejewski T.M."/>
            <person name="Davidsen T.M."/>
            <person name="Wayne K.J."/>
            <person name="Tettelin H."/>
            <person name="Glass J.I."/>
            <person name="Rusch D."/>
            <person name="Podicherti R."/>
            <person name="Tsui H.-C.T."/>
            <person name="Winkler M.E."/>
        </authorList>
    </citation>
    <scope>NUCLEOTIDE SEQUENCE</scope>
</reference>
<gene>
    <name evidence="1" type="ORF">METZ01_LOCUS241803</name>
</gene>
<protein>
    <submittedName>
        <fullName evidence="1">Uncharacterized protein</fullName>
    </submittedName>
</protein>